<organism evidence="2 3">
    <name type="scientific">Trichoglossum hirsutum</name>
    <dbReference type="NCBI Taxonomy" id="265104"/>
    <lineage>
        <taxon>Eukaryota</taxon>
        <taxon>Fungi</taxon>
        <taxon>Dikarya</taxon>
        <taxon>Ascomycota</taxon>
        <taxon>Pezizomycotina</taxon>
        <taxon>Geoglossomycetes</taxon>
        <taxon>Geoglossales</taxon>
        <taxon>Geoglossaceae</taxon>
        <taxon>Trichoglossum</taxon>
    </lineage>
</organism>
<comment type="caution">
    <text evidence="2">The sequence shown here is derived from an EMBL/GenBank/DDBJ whole genome shotgun (WGS) entry which is preliminary data.</text>
</comment>
<dbReference type="Proteomes" id="UP000750711">
    <property type="component" value="Unassembled WGS sequence"/>
</dbReference>
<feature type="compositionally biased region" description="Low complexity" evidence="1">
    <location>
        <begin position="225"/>
        <end position="244"/>
    </location>
</feature>
<name>A0A9P8I9P3_9PEZI</name>
<feature type="region of interest" description="Disordered" evidence="1">
    <location>
        <begin position="220"/>
        <end position="398"/>
    </location>
</feature>
<keyword evidence="3" id="KW-1185">Reference proteome</keyword>
<feature type="compositionally biased region" description="Acidic residues" evidence="1">
    <location>
        <begin position="341"/>
        <end position="351"/>
    </location>
</feature>
<feature type="compositionally biased region" description="Acidic residues" evidence="1">
    <location>
        <begin position="259"/>
        <end position="285"/>
    </location>
</feature>
<feature type="compositionally biased region" description="Pro residues" evidence="1">
    <location>
        <begin position="45"/>
        <end position="55"/>
    </location>
</feature>
<evidence type="ECO:0000313" key="2">
    <source>
        <dbReference type="EMBL" id="KAH0543435.1"/>
    </source>
</evidence>
<feature type="non-terminal residue" evidence="2">
    <location>
        <position position="398"/>
    </location>
</feature>
<feature type="compositionally biased region" description="Low complexity" evidence="1">
    <location>
        <begin position="311"/>
        <end position="324"/>
    </location>
</feature>
<sequence length="398" mass="41361">MPAPQITVSGPVVECEGISANAASRSVALNSQPDVPNGQSSVTPVSPPPPPPPPMTEADPMSAEHGGQISRIHLADAGPSSSSEGISSGYSPHDQAMDTAVYTCACACACALCSSGSSSSSSSSSSSVSDGGQEFTAYRQATTDGCSIQQRQHEQQHSMAASPPESEASTPPREFSGASSPTLSSSFLLSLTNVPTWSAQTFLFGQAMLTPPSMADHDEVFHMEQQQQQQQNNNNNNNDNNNNNSDDEFPSIVPLPSYEDIDMEQSPDSQDSSDNDDDDDDDDNDRDGVAIGQSGGGGFLETDTSFADYPSSESSGTHSSSSSSDDADDDSVMSDLRDIEPEFDGFGDDDYSSIFGSDGSETVVNEVPHSSDPPPPPTTATAMAVATATATQGVPQAT</sequence>
<protein>
    <submittedName>
        <fullName evidence="2">Uncharacterized protein</fullName>
    </submittedName>
</protein>
<reference evidence="2" key="1">
    <citation type="submission" date="2021-03" db="EMBL/GenBank/DDBJ databases">
        <title>Comparative genomics and phylogenomic investigation of the class Geoglossomycetes provide insights into ecological specialization and systematics.</title>
        <authorList>
            <person name="Melie T."/>
            <person name="Pirro S."/>
            <person name="Miller A.N."/>
            <person name="Quandt A."/>
        </authorList>
    </citation>
    <scope>NUCLEOTIDE SEQUENCE</scope>
    <source>
        <strain evidence="2">CAQ_001_2017</strain>
    </source>
</reference>
<gene>
    <name evidence="2" type="ORF">GP486_008576</name>
</gene>
<feature type="compositionally biased region" description="Low complexity" evidence="1">
    <location>
        <begin position="78"/>
        <end position="91"/>
    </location>
</feature>
<evidence type="ECO:0000313" key="3">
    <source>
        <dbReference type="Proteomes" id="UP000750711"/>
    </source>
</evidence>
<feature type="compositionally biased region" description="Polar residues" evidence="1">
    <location>
        <begin position="25"/>
        <end position="44"/>
    </location>
</feature>
<feature type="compositionally biased region" description="Low complexity" evidence="1">
    <location>
        <begin position="379"/>
        <end position="398"/>
    </location>
</feature>
<dbReference type="AlphaFoldDB" id="A0A9P8I9P3"/>
<feature type="region of interest" description="Disordered" evidence="1">
    <location>
        <begin position="25"/>
        <end position="91"/>
    </location>
</feature>
<feature type="region of interest" description="Disordered" evidence="1">
    <location>
        <begin position="145"/>
        <end position="182"/>
    </location>
</feature>
<feature type="compositionally biased region" description="Low complexity" evidence="1">
    <location>
        <begin position="160"/>
        <end position="182"/>
    </location>
</feature>
<evidence type="ECO:0000256" key="1">
    <source>
        <dbReference type="SAM" id="MobiDB-lite"/>
    </source>
</evidence>
<proteinExistence type="predicted"/>
<dbReference type="EMBL" id="JAGHQM010003500">
    <property type="protein sequence ID" value="KAH0543435.1"/>
    <property type="molecule type" value="Genomic_DNA"/>
</dbReference>
<accession>A0A9P8I9P3</accession>